<dbReference type="AlphaFoldDB" id="A0A7J0BKE6"/>
<dbReference type="Proteomes" id="UP000503840">
    <property type="component" value="Unassembled WGS sequence"/>
</dbReference>
<evidence type="ECO:0000313" key="1">
    <source>
        <dbReference type="EMBL" id="GFM33711.1"/>
    </source>
</evidence>
<name>A0A7J0BKE6_9BACT</name>
<sequence length="419" mass="46075">MDTRYENTTHSVRQLQHELATYLALIPALMWHIDAAFNEIVLTNDYKIPGLGNKVPLVLKDLTLAKTLVHSDDLGAFYGAMDSVRALQPATVAFRVGDEAGLWHWLFLKGQPVQNESSRYVGMIGECASLVGSIEDRGAATMRPDSLELLDQPSLLVEYSGKKVVAANAAARSFLGYGAVADFPSFDGMIEGASEQYRRSMYEHLIFNTTWRGPLAFRDASGIRRQCDVRLRAGACDGTNLLWVGIEPVLTAFSAPVLLEGDCAKLCQALDKAQTEVQALQALLEHQPEGLKAEGVMLSHIYASENRVEVTGVGEPFKGMVPHTCYPYIGSIAENLVQYSLSHMVVEETIRSIRPIDWALFIPGGIHSYYAEPYYEEDELAYVLIYCSTKGGAFSSGGLPACKDALLQLADRLKRLSND</sequence>
<protein>
    <submittedName>
        <fullName evidence="1">Diguanylate cyclase</fullName>
    </submittedName>
</protein>
<dbReference type="Gene3D" id="3.30.450.20">
    <property type="entry name" value="PAS domain"/>
    <property type="match status" value="1"/>
</dbReference>
<proteinExistence type="predicted"/>
<evidence type="ECO:0000313" key="2">
    <source>
        <dbReference type="Proteomes" id="UP000503840"/>
    </source>
</evidence>
<accession>A0A7J0BKE6</accession>
<gene>
    <name evidence="1" type="ORF">DSM101010T_20760</name>
</gene>
<keyword evidence="2" id="KW-1185">Reference proteome</keyword>
<organism evidence="1 2">
    <name type="scientific">Desulfovibrio subterraneus</name>
    <dbReference type="NCBI Taxonomy" id="2718620"/>
    <lineage>
        <taxon>Bacteria</taxon>
        <taxon>Pseudomonadati</taxon>
        <taxon>Thermodesulfobacteriota</taxon>
        <taxon>Desulfovibrionia</taxon>
        <taxon>Desulfovibrionales</taxon>
        <taxon>Desulfovibrionaceae</taxon>
        <taxon>Desulfovibrio</taxon>
    </lineage>
</organism>
<reference evidence="1 2" key="1">
    <citation type="submission" date="2020-05" db="EMBL/GenBank/DDBJ databases">
        <title>Draft genome sequence of Desulfovibrio sp. strain HN2T.</title>
        <authorList>
            <person name="Ueno A."/>
            <person name="Tamazawa S."/>
            <person name="Tamamura S."/>
            <person name="Murakami T."/>
            <person name="Kiyama T."/>
            <person name="Inomata H."/>
            <person name="Amano Y."/>
            <person name="Miyakawa K."/>
            <person name="Tamaki H."/>
            <person name="Naganuma T."/>
            <person name="Kaneko K."/>
        </authorList>
    </citation>
    <scope>NUCLEOTIDE SEQUENCE [LARGE SCALE GENOMIC DNA]</scope>
    <source>
        <strain evidence="1 2">HN2</strain>
    </source>
</reference>
<dbReference type="RefSeq" id="WP_174405346.1">
    <property type="nucleotide sequence ID" value="NZ_BLVO01000013.1"/>
</dbReference>
<comment type="caution">
    <text evidence="1">The sequence shown here is derived from an EMBL/GenBank/DDBJ whole genome shotgun (WGS) entry which is preliminary data.</text>
</comment>
<dbReference type="EMBL" id="BLVO01000013">
    <property type="protein sequence ID" value="GFM33711.1"/>
    <property type="molecule type" value="Genomic_DNA"/>
</dbReference>